<evidence type="ECO:0000313" key="2">
    <source>
        <dbReference type="EMBL" id="KAL0007557.1"/>
    </source>
</evidence>
<dbReference type="Proteomes" id="UP001459277">
    <property type="component" value="Unassembled WGS sequence"/>
</dbReference>
<dbReference type="AlphaFoldDB" id="A0AAW2DAX5"/>
<evidence type="ECO:0000313" key="3">
    <source>
        <dbReference type="Proteomes" id="UP001459277"/>
    </source>
</evidence>
<feature type="domain" description="RNase H type-1" evidence="1">
    <location>
        <begin position="62"/>
        <end position="148"/>
    </location>
</feature>
<protein>
    <recommendedName>
        <fullName evidence="1">RNase H type-1 domain-containing protein</fullName>
    </recommendedName>
</protein>
<evidence type="ECO:0000259" key="1">
    <source>
        <dbReference type="Pfam" id="PF13456"/>
    </source>
</evidence>
<reference evidence="2 3" key="1">
    <citation type="submission" date="2024-01" db="EMBL/GenBank/DDBJ databases">
        <title>A telomere-to-telomere, gap-free genome of sweet tea (Lithocarpus litseifolius).</title>
        <authorList>
            <person name="Zhou J."/>
        </authorList>
    </citation>
    <scope>NUCLEOTIDE SEQUENCE [LARGE SCALE GENOMIC DNA]</scope>
    <source>
        <strain evidence="2">Zhou-2022a</strain>
        <tissue evidence="2">Leaf</tissue>
    </source>
</reference>
<dbReference type="InterPro" id="IPR036397">
    <property type="entry name" value="RNaseH_sf"/>
</dbReference>
<keyword evidence="3" id="KW-1185">Reference proteome</keyword>
<dbReference type="InterPro" id="IPR002156">
    <property type="entry name" value="RNaseH_domain"/>
</dbReference>
<accession>A0AAW2DAX5</accession>
<dbReference type="GO" id="GO:0004523">
    <property type="term" value="F:RNA-DNA hybrid ribonuclease activity"/>
    <property type="evidence" value="ECO:0007669"/>
    <property type="project" value="InterPro"/>
</dbReference>
<dbReference type="GO" id="GO:0003676">
    <property type="term" value="F:nucleic acid binding"/>
    <property type="evidence" value="ECO:0007669"/>
    <property type="project" value="InterPro"/>
</dbReference>
<dbReference type="Gene3D" id="3.30.420.10">
    <property type="entry name" value="Ribonuclease H-like superfamily/Ribonuclease H"/>
    <property type="match status" value="1"/>
</dbReference>
<organism evidence="2 3">
    <name type="scientific">Lithocarpus litseifolius</name>
    <dbReference type="NCBI Taxonomy" id="425828"/>
    <lineage>
        <taxon>Eukaryota</taxon>
        <taxon>Viridiplantae</taxon>
        <taxon>Streptophyta</taxon>
        <taxon>Embryophyta</taxon>
        <taxon>Tracheophyta</taxon>
        <taxon>Spermatophyta</taxon>
        <taxon>Magnoliopsida</taxon>
        <taxon>eudicotyledons</taxon>
        <taxon>Gunneridae</taxon>
        <taxon>Pentapetalae</taxon>
        <taxon>rosids</taxon>
        <taxon>fabids</taxon>
        <taxon>Fagales</taxon>
        <taxon>Fagaceae</taxon>
        <taxon>Lithocarpus</taxon>
    </lineage>
</organism>
<gene>
    <name evidence="2" type="ORF">SO802_009059</name>
</gene>
<comment type="caution">
    <text evidence="2">The sequence shown here is derived from an EMBL/GenBank/DDBJ whole genome shotgun (WGS) entry which is preliminary data.</text>
</comment>
<name>A0AAW2DAX5_9ROSI</name>
<proteinExistence type="predicted"/>
<dbReference type="EMBL" id="JAZDWU010000003">
    <property type="protein sequence ID" value="KAL0007557.1"/>
    <property type="molecule type" value="Genomic_DNA"/>
</dbReference>
<sequence>MWTGIGLGCTSTSFRVPYPCHTDVVPAISFYNFSKIACVAVSYPYPYPYPYSYPYPCPCIRGIGVIARDDQGRVMAAMCKTLQVPLGALEIEAKAVEAAAIFPRDIGIQEVIFESDSLLVCSAIQGKTEASPAIAKIISGIFILHQHMNFFREFGNPLEH</sequence>
<dbReference type="Pfam" id="PF13456">
    <property type="entry name" value="RVT_3"/>
    <property type="match status" value="1"/>
</dbReference>